<evidence type="ECO:0000313" key="2">
    <source>
        <dbReference type="Proteomes" id="UP000019666"/>
    </source>
</evidence>
<accession>A0A017HTM3</accession>
<proteinExistence type="predicted"/>
<dbReference type="RefSeq" id="WP_037277694.1">
    <property type="nucleotide sequence ID" value="NZ_KK088527.1"/>
</dbReference>
<organism evidence="1 2">
    <name type="scientific">Rubellimicrobium mesophilum DSM 19309</name>
    <dbReference type="NCBI Taxonomy" id="442562"/>
    <lineage>
        <taxon>Bacteria</taxon>
        <taxon>Pseudomonadati</taxon>
        <taxon>Pseudomonadota</taxon>
        <taxon>Alphaproteobacteria</taxon>
        <taxon>Rhodobacterales</taxon>
        <taxon>Roseobacteraceae</taxon>
        <taxon>Rubellimicrobium</taxon>
    </lineage>
</organism>
<protein>
    <recommendedName>
        <fullName evidence="3">Co-chaperone DjlA N-terminal domain-containing protein</fullName>
    </recommendedName>
</protein>
<evidence type="ECO:0008006" key="3">
    <source>
        <dbReference type="Google" id="ProtNLM"/>
    </source>
</evidence>
<sequence length="135" mass="14078">MLTQDPLLEKHRREEALSATIAQIMALASGEQGDPSPTLAEGIRTTVQGLIGVEMSPDAISQATRAAGDPGRVLSNATEQATYLTERGKDLVLRAAIAAASAGTMDASRRETLAEIGKRLGMMPAHVNGVLAEVA</sequence>
<dbReference type="STRING" id="442562.Rumeso_00662"/>
<dbReference type="Proteomes" id="UP000019666">
    <property type="component" value="Unassembled WGS sequence"/>
</dbReference>
<dbReference type="OrthoDB" id="1261251at2"/>
<gene>
    <name evidence="1" type="ORF">Rumeso_00662</name>
</gene>
<name>A0A017HTM3_9RHOB</name>
<comment type="caution">
    <text evidence="1">The sequence shown here is derived from an EMBL/GenBank/DDBJ whole genome shotgun (WGS) entry which is preliminary data.</text>
</comment>
<dbReference type="HOGENOM" id="CLU_1884240_0_0_5"/>
<keyword evidence="2" id="KW-1185">Reference proteome</keyword>
<dbReference type="EMBL" id="AOSK01000022">
    <property type="protein sequence ID" value="EYD77746.1"/>
    <property type="molecule type" value="Genomic_DNA"/>
</dbReference>
<dbReference type="AlphaFoldDB" id="A0A017HTM3"/>
<reference evidence="1 2" key="1">
    <citation type="submission" date="2013-02" db="EMBL/GenBank/DDBJ databases">
        <authorList>
            <person name="Fiebig A."/>
            <person name="Goeker M."/>
            <person name="Klenk H.-P.P."/>
        </authorList>
    </citation>
    <scope>NUCLEOTIDE SEQUENCE [LARGE SCALE GENOMIC DNA]</scope>
    <source>
        <strain evidence="1 2">DSM 19309</strain>
    </source>
</reference>
<evidence type="ECO:0000313" key="1">
    <source>
        <dbReference type="EMBL" id="EYD77746.1"/>
    </source>
</evidence>